<evidence type="ECO:0000256" key="1">
    <source>
        <dbReference type="SAM" id="MobiDB-lite"/>
    </source>
</evidence>
<feature type="region of interest" description="Disordered" evidence="1">
    <location>
        <begin position="17"/>
        <end position="73"/>
    </location>
</feature>
<name>F3QTM9_9BACT</name>
<accession>F3QTM9</accession>
<gene>
    <name evidence="2" type="ORF">HMPREF9442_01547</name>
</gene>
<evidence type="ECO:0000313" key="3">
    <source>
        <dbReference type="Proteomes" id="UP000005546"/>
    </source>
</evidence>
<sequence>MLHLFCFLYHFQGIQPESGQKNEKSGITDSRTSQHLRADRMSGKEMKMPAKRQQPPLLHHSPKNGNSCHEKPNVNKKPCKKDIFCFHAAFPGIAFSRMKNHSAESDFPMSAELASNLYQKTEKRLLTVEKRCRKTCFST</sequence>
<reference evidence="2 3" key="1">
    <citation type="submission" date="2011-02" db="EMBL/GenBank/DDBJ databases">
        <authorList>
            <person name="Weinstock G."/>
            <person name="Sodergren E."/>
            <person name="Clifton S."/>
            <person name="Fulton L."/>
            <person name="Fulton B."/>
            <person name="Courtney L."/>
            <person name="Fronick C."/>
            <person name="Harrison M."/>
            <person name="Strong C."/>
            <person name="Farmer C."/>
            <person name="Delahaunty K."/>
            <person name="Markovic C."/>
            <person name="Hall O."/>
            <person name="Minx P."/>
            <person name="Tomlinson C."/>
            <person name="Mitreva M."/>
            <person name="Hou S."/>
            <person name="Chen J."/>
            <person name="Wollam A."/>
            <person name="Pepin K.H."/>
            <person name="Johnson M."/>
            <person name="Bhonagiri V."/>
            <person name="Zhang X."/>
            <person name="Suruliraj S."/>
            <person name="Warren W."/>
            <person name="Chinwalla A."/>
            <person name="Mardis E.R."/>
            <person name="Wilson R.K."/>
        </authorList>
    </citation>
    <scope>NUCLEOTIDE SEQUENCE [LARGE SCALE GENOMIC DNA]</scope>
    <source>
        <strain evidence="2 3">YIT 11841</strain>
    </source>
</reference>
<evidence type="ECO:0000313" key="2">
    <source>
        <dbReference type="EMBL" id="EGG54754.1"/>
    </source>
</evidence>
<dbReference type="EMBL" id="AFBR01000036">
    <property type="protein sequence ID" value="EGG54754.1"/>
    <property type="molecule type" value="Genomic_DNA"/>
</dbReference>
<dbReference type="Proteomes" id="UP000005546">
    <property type="component" value="Unassembled WGS sequence"/>
</dbReference>
<dbReference type="AlphaFoldDB" id="F3QTM9"/>
<organism evidence="2 3">
    <name type="scientific">Paraprevotella xylaniphila YIT 11841</name>
    <dbReference type="NCBI Taxonomy" id="762982"/>
    <lineage>
        <taxon>Bacteria</taxon>
        <taxon>Pseudomonadati</taxon>
        <taxon>Bacteroidota</taxon>
        <taxon>Bacteroidia</taxon>
        <taxon>Bacteroidales</taxon>
        <taxon>Prevotellaceae</taxon>
        <taxon>Paraprevotella</taxon>
    </lineage>
</organism>
<dbReference type="STRING" id="762982.HMPREF9442_01547"/>
<keyword evidence="3" id="KW-1185">Reference proteome</keyword>
<comment type="caution">
    <text evidence="2">The sequence shown here is derived from an EMBL/GenBank/DDBJ whole genome shotgun (WGS) entry which is preliminary data.</text>
</comment>
<proteinExistence type="predicted"/>
<dbReference type="HOGENOM" id="CLU_1843213_0_0_10"/>
<feature type="compositionally biased region" description="Basic and acidic residues" evidence="1">
    <location>
        <begin position="36"/>
        <end position="48"/>
    </location>
</feature>
<protein>
    <submittedName>
        <fullName evidence="2">Uncharacterized protein</fullName>
    </submittedName>
</protein>